<dbReference type="Proteomes" id="UP001165583">
    <property type="component" value="Unassembled WGS sequence"/>
</dbReference>
<protein>
    <submittedName>
        <fullName evidence="1">Uncharacterized protein</fullName>
    </submittedName>
</protein>
<sequence>MPSADRIAEWLSEVDNIALSSTVATPDAQAGYIRAMGMLMRVRPQGLTGKRISPAREADVLRLVASGAFETAALRLLPREARVMTSTPGPGRHLATVRLEGQHRDSTSSGSTFALALVSALALSIVDHYHELAGSLPTS</sequence>
<gene>
    <name evidence="1" type="ORF">NZK81_11525</name>
</gene>
<dbReference type="RefSeq" id="WP_260046233.1">
    <property type="nucleotide sequence ID" value="NZ_JANZXA010000007.1"/>
</dbReference>
<reference evidence="1" key="1">
    <citation type="submission" date="2022-09" db="EMBL/GenBank/DDBJ databases">
        <title>Novosphingobium sp. Nov., a polycyclic aromatic hydrocarbon-degrading bacterium isolated form mangrove sediments in HongKong.</title>
        <authorList>
            <person name="Hu Z."/>
        </authorList>
    </citation>
    <scope>NUCLEOTIDE SEQUENCE</scope>
    <source>
        <strain evidence="1">HK4-1</strain>
    </source>
</reference>
<comment type="caution">
    <text evidence="1">The sequence shown here is derived from an EMBL/GenBank/DDBJ whole genome shotgun (WGS) entry which is preliminary data.</text>
</comment>
<dbReference type="EMBL" id="JANZXA010000007">
    <property type="protein sequence ID" value="MCT2400184.1"/>
    <property type="molecule type" value="Genomic_DNA"/>
</dbReference>
<organism evidence="1 2">
    <name type="scientific">Novosphingobium mangrovi</name>
    <name type="common">ex Huang et al. 2023</name>
    <dbReference type="NCBI Taxonomy" id="2976432"/>
    <lineage>
        <taxon>Bacteria</taxon>
        <taxon>Pseudomonadati</taxon>
        <taxon>Pseudomonadota</taxon>
        <taxon>Alphaproteobacteria</taxon>
        <taxon>Sphingomonadales</taxon>
        <taxon>Sphingomonadaceae</taxon>
        <taxon>Novosphingobium</taxon>
    </lineage>
</organism>
<evidence type="ECO:0000313" key="2">
    <source>
        <dbReference type="Proteomes" id="UP001165583"/>
    </source>
</evidence>
<accession>A0ABT2I5U8</accession>
<proteinExistence type="predicted"/>
<keyword evidence="2" id="KW-1185">Reference proteome</keyword>
<evidence type="ECO:0000313" key="1">
    <source>
        <dbReference type="EMBL" id="MCT2400184.1"/>
    </source>
</evidence>
<name>A0ABT2I5U8_9SPHN</name>